<dbReference type="OMA" id="HIVTIEW"/>
<sequence length="808" mass="90775">MENRQIRSAKLAKGLTSADTKRLRGVLKKLGFSVRYLGSVQKAGDKPDGCQDMLVVDSWDIPTASSLLSSHPTSLVRGVDCILSPRWDPDQLLRHSACVLNSALKGDTISFSGMSLDEKEALKFQVVAFGGRVEGDFHEGVNVIIAKNADTQKSRVAISRFLQGKQQVYVVQPQWLTESAERRTRLDPFDFRFKLWSGCKFSVSGMELDERASLQEQIIFLGAEVSPELDESCTALITSGQKGAKYDFAMRKGIPIIPKNILLERWKDGCLDIEDIISEHDSFVKNSDDEVVSTQSSTAASEMDFTIDFQDTRDDLQDCKIFVVVCDDKVRNYSISLCRLLGATVIQPDAEGFPRDRSVTHIIAARDCPTDLHKFLEFHENFVPMVDWKWLRACYDEKCLASIENFVIDVDTVVVKEKSKSSSSVVFAKKRENAGKENIPANLTDGLETMKKEDHKKENVQNIHSASERKDKIFKNCFFSFHSDCQHRSILKEMIQQNGGVVVEKEILREKADQAYEIHPLFPSKIKVPTFGSRSFTANKGVQLVSEYWVRKCAAVGKKFALSSCQLHKPLRREKPSAEMQKLSVCVSGVYRHEKNLVRWLAEQLGGSFEEKMSRKITSHLILVTEAQAGMREKALKAQQWGISMTSLAWLEACAVKDEVLPVSSFPAGTSLFPDSHGEPSKPALQLSKSSSMQRLAMGTNNRQTHMRGPALFGDEMRDLYASSPDKSFHAAPEQVQVQEEKPKEEEAVEEPKEQQVERELHTSPAEAEEAIASGEKRKASIPTPETTSRKKRVCKQRVEDQIPFLLR</sequence>
<dbReference type="Pfam" id="PF12738">
    <property type="entry name" value="PTCB-BRCT"/>
    <property type="match status" value="2"/>
</dbReference>
<dbReference type="CDD" id="cd00027">
    <property type="entry name" value="BRCT"/>
    <property type="match status" value="2"/>
</dbReference>
<dbReference type="eggNOG" id="KOG1929">
    <property type="taxonomic scope" value="Eukaryota"/>
</dbReference>
<dbReference type="Pfam" id="PF00533">
    <property type="entry name" value="BRCT"/>
    <property type="match status" value="1"/>
</dbReference>
<dbReference type="CDD" id="cd17731">
    <property type="entry name" value="BRCT_TopBP1_rpt2_like"/>
    <property type="match status" value="1"/>
</dbReference>
<dbReference type="GeneID" id="17310346"/>
<evidence type="ECO:0000259" key="3">
    <source>
        <dbReference type="PROSITE" id="PS50172"/>
    </source>
</evidence>
<dbReference type="InterPro" id="IPR036420">
    <property type="entry name" value="BRCT_dom_sf"/>
</dbReference>
<feature type="domain" description="BRCT" evidence="3">
    <location>
        <begin position="339"/>
        <end position="408"/>
    </location>
</feature>
<keyword evidence="6" id="KW-1185">Reference proteome</keyword>
<dbReference type="GO" id="GO:0033314">
    <property type="term" value="P:mitotic DNA replication checkpoint signaling"/>
    <property type="evidence" value="ECO:0007669"/>
    <property type="project" value="TreeGrafter"/>
</dbReference>
<dbReference type="SMART" id="SM00292">
    <property type="entry name" value="BRCT"/>
    <property type="match status" value="5"/>
</dbReference>
<dbReference type="PANTHER" id="PTHR13561:SF20">
    <property type="entry name" value="DNA TOPOISOMERASE 2-BINDING PROTEIN 1"/>
    <property type="match status" value="1"/>
</dbReference>
<feature type="domain" description="BRCT" evidence="3">
    <location>
        <begin position="575"/>
        <end position="668"/>
    </location>
</feature>
<name>L1JZ81_GUITC</name>
<dbReference type="SUPFAM" id="SSF52113">
    <property type="entry name" value="BRCT domain"/>
    <property type="match status" value="5"/>
</dbReference>
<dbReference type="RefSeq" id="XP_005840856.1">
    <property type="nucleotide sequence ID" value="XM_005840799.1"/>
</dbReference>
<protein>
    <recommendedName>
        <fullName evidence="3">BRCT domain-containing protein</fullName>
    </recommendedName>
</protein>
<feature type="domain" description="BRCT" evidence="3">
    <location>
        <begin position="469"/>
        <end position="553"/>
    </location>
</feature>
<dbReference type="Proteomes" id="UP000011087">
    <property type="component" value="Unassembled WGS sequence"/>
</dbReference>
<dbReference type="HOGENOM" id="CLU_348995_0_0_1"/>
<feature type="domain" description="BRCT" evidence="3">
    <location>
        <begin position="191"/>
        <end position="284"/>
    </location>
</feature>
<dbReference type="GO" id="GO:0007095">
    <property type="term" value="P:mitotic G2 DNA damage checkpoint signaling"/>
    <property type="evidence" value="ECO:0007669"/>
    <property type="project" value="TreeGrafter"/>
</dbReference>
<dbReference type="EMBL" id="JH992969">
    <property type="protein sequence ID" value="EKX53876.1"/>
    <property type="molecule type" value="Genomic_DNA"/>
</dbReference>
<feature type="region of interest" description="Disordered" evidence="2">
    <location>
        <begin position="726"/>
        <end position="808"/>
    </location>
</feature>
<dbReference type="AlphaFoldDB" id="L1JZ81"/>
<dbReference type="PROSITE" id="PS50172">
    <property type="entry name" value="BRCT"/>
    <property type="match status" value="5"/>
</dbReference>
<evidence type="ECO:0000313" key="6">
    <source>
        <dbReference type="Proteomes" id="UP000011087"/>
    </source>
</evidence>
<dbReference type="STRING" id="905079.L1JZ81"/>
<reference evidence="4 6" key="1">
    <citation type="journal article" date="2012" name="Nature">
        <title>Algal genomes reveal evolutionary mosaicism and the fate of nucleomorphs.</title>
        <authorList>
            <consortium name="DOE Joint Genome Institute"/>
            <person name="Curtis B.A."/>
            <person name="Tanifuji G."/>
            <person name="Burki F."/>
            <person name="Gruber A."/>
            <person name="Irimia M."/>
            <person name="Maruyama S."/>
            <person name="Arias M.C."/>
            <person name="Ball S.G."/>
            <person name="Gile G.H."/>
            <person name="Hirakawa Y."/>
            <person name="Hopkins J.F."/>
            <person name="Kuo A."/>
            <person name="Rensing S.A."/>
            <person name="Schmutz J."/>
            <person name="Symeonidi A."/>
            <person name="Elias M."/>
            <person name="Eveleigh R.J."/>
            <person name="Herman E.K."/>
            <person name="Klute M.J."/>
            <person name="Nakayama T."/>
            <person name="Obornik M."/>
            <person name="Reyes-Prieto A."/>
            <person name="Armbrust E.V."/>
            <person name="Aves S.J."/>
            <person name="Beiko R.G."/>
            <person name="Coutinho P."/>
            <person name="Dacks J.B."/>
            <person name="Durnford D.G."/>
            <person name="Fast N.M."/>
            <person name="Green B.R."/>
            <person name="Grisdale C.J."/>
            <person name="Hempel F."/>
            <person name="Henrissat B."/>
            <person name="Hoppner M.P."/>
            <person name="Ishida K."/>
            <person name="Kim E."/>
            <person name="Koreny L."/>
            <person name="Kroth P.G."/>
            <person name="Liu Y."/>
            <person name="Malik S.B."/>
            <person name="Maier U.G."/>
            <person name="McRose D."/>
            <person name="Mock T."/>
            <person name="Neilson J.A."/>
            <person name="Onodera N.T."/>
            <person name="Poole A.M."/>
            <person name="Pritham E.J."/>
            <person name="Richards T.A."/>
            <person name="Rocap G."/>
            <person name="Roy S.W."/>
            <person name="Sarai C."/>
            <person name="Schaack S."/>
            <person name="Shirato S."/>
            <person name="Slamovits C.H."/>
            <person name="Spencer D.F."/>
            <person name="Suzuki S."/>
            <person name="Worden A.Z."/>
            <person name="Zauner S."/>
            <person name="Barry K."/>
            <person name="Bell C."/>
            <person name="Bharti A.K."/>
            <person name="Crow J.A."/>
            <person name="Grimwood J."/>
            <person name="Kramer R."/>
            <person name="Lindquist E."/>
            <person name="Lucas S."/>
            <person name="Salamov A."/>
            <person name="McFadden G.I."/>
            <person name="Lane C.E."/>
            <person name="Keeling P.J."/>
            <person name="Gray M.W."/>
            <person name="Grigoriev I.V."/>
            <person name="Archibald J.M."/>
        </authorList>
    </citation>
    <scope>NUCLEOTIDE SEQUENCE</scope>
    <source>
        <strain evidence="4 6">CCMP2712</strain>
    </source>
</reference>
<accession>L1JZ81</accession>
<evidence type="ECO:0000256" key="1">
    <source>
        <dbReference type="ARBA" id="ARBA00022737"/>
    </source>
</evidence>
<dbReference type="GO" id="GO:0006270">
    <property type="term" value="P:DNA replication initiation"/>
    <property type="evidence" value="ECO:0007669"/>
    <property type="project" value="TreeGrafter"/>
</dbReference>
<dbReference type="PANTHER" id="PTHR13561">
    <property type="entry name" value="DNA REPLICATION REGULATOR DPB11-RELATED"/>
    <property type="match status" value="1"/>
</dbReference>
<evidence type="ECO:0000313" key="5">
    <source>
        <dbReference type="EnsemblProtists" id="EKX53876"/>
    </source>
</evidence>
<dbReference type="InterPro" id="IPR059215">
    <property type="entry name" value="BRCT2_TopBP1-like"/>
</dbReference>
<dbReference type="OrthoDB" id="251770at2759"/>
<reference evidence="5" key="3">
    <citation type="submission" date="2015-06" db="UniProtKB">
        <authorList>
            <consortium name="EnsemblProtists"/>
        </authorList>
    </citation>
    <scope>IDENTIFICATION</scope>
</reference>
<proteinExistence type="predicted"/>
<evidence type="ECO:0000313" key="4">
    <source>
        <dbReference type="EMBL" id="EKX53876.1"/>
    </source>
</evidence>
<dbReference type="EnsemblProtists" id="EKX53876">
    <property type="protein sequence ID" value="EKX53876"/>
    <property type="gene ID" value="GUITHDRAFT_132908"/>
</dbReference>
<dbReference type="PaxDb" id="55529-EKX53876"/>
<feature type="domain" description="BRCT" evidence="3">
    <location>
        <begin position="99"/>
        <end position="193"/>
    </location>
</feature>
<feature type="compositionally biased region" description="Basic and acidic residues" evidence="2">
    <location>
        <begin position="739"/>
        <end position="762"/>
    </location>
</feature>
<dbReference type="Gene3D" id="3.40.50.10190">
    <property type="entry name" value="BRCT domain"/>
    <property type="match status" value="5"/>
</dbReference>
<dbReference type="KEGG" id="gtt:GUITHDRAFT_132908"/>
<keyword evidence="1" id="KW-0677">Repeat</keyword>
<evidence type="ECO:0000256" key="2">
    <source>
        <dbReference type="SAM" id="MobiDB-lite"/>
    </source>
</evidence>
<organism evidence="4">
    <name type="scientific">Guillardia theta (strain CCMP2712)</name>
    <name type="common">Cryptophyte</name>
    <dbReference type="NCBI Taxonomy" id="905079"/>
    <lineage>
        <taxon>Eukaryota</taxon>
        <taxon>Cryptophyceae</taxon>
        <taxon>Pyrenomonadales</taxon>
        <taxon>Geminigeraceae</taxon>
        <taxon>Guillardia</taxon>
    </lineage>
</organism>
<dbReference type="InterPro" id="IPR001357">
    <property type="entry name" value="BRCT_dom"/>
</dbReference>
<feature type="region of interest" description="Disordered" evidence="2">
    <location>
        <begin position="671"/>
        <end position="692"/>
    </location>
</feature>
<reference evidence="6" key="2">
    <citation type="submission" date="2012-11" db="EMBL/GenBank/DDBJ databases">
        <authorList>
            <person name="Kuo A."/>
            <person name="Curtis B.A."/>
            <person name="Tanifuji G."/>
            <person name="Burki F."/>
            <person name="Gruber A."/>
            <person name="Irimia M."/>
            <person name="Maruyama S."/>
            <person name="Arias M.C."/>
            <person name="Ball S.G."/>
            <person name="Gile G.H."/>
            <person name="Hirakawa Y."/>
            <person name="Hopkins J.F."/>
            <person name="Rensing S.A."/>
            <person name="Schmutz J."/>
            <person name="Symeonidi A."/>
            <person name="Elias M."/>
            <person name="Eveleigh R.J."/>
            <person name="Herman E.K."/>
            <person name="Klute M.J."/>
            <person name="Nakayama T."/>
            <person name="Obornik M."/>
            <person name="Reyes-Prieto A."/>
            <person name="Armbrust E.V."/>
            <person name="Aves S.J."/>
            <person name="Beiko R.G."/>
            <person name="Coutinho P."/>
            <person name="Dacks J.B."/>
            <person name="Durnford D.G."/>
            <person name="Fast N.M."/>
            <person name="Green B.R."/>
            <person name="Grisdale C."/>
            <person name="Hempe F."/>
            <person name="Henrissat B."/>
            <person name="Hoppner M.P."/>
            <person name="Ishida K.-I."/>
            <person name="Kim E."/>
            <person name="Koreny L."/>
            <person name="Kroth P.G."/>
            <person name="Liu Y."/>
            <person name="Malik S.-B."/>
            <person name="Maier U.G."/>
            <person name="McRose D."/>
            <person name="Mock T."/>
            <person name="Neilson J.A."/>
            <person name="Onodera N.T."/>
            <person name="Poole A.M."/>
            <person name="Pritham E.J."/>
            <person name="Richards T.A."/>
            <person name="Rocap G."/>
            <person name="Roy S.W."/>
            <person name="Sarai C."/>
            <person name="Schaack S."/>
            <person name="Shirato S."/>
            <person name="Slamovits C.H."/>
            <person name="Spencer D.F."/>
            <person name="Suzuki S."/>
            <person name="Worden A.Z."/>
            <person name="Zauner S."/>
            <person name="Barry K."/>
            <person name="Bell C."/>
            <person name="Bharti A.K."/>
            <person name="Crow J.A."/>
            <person name="Grimwood J."/>
            <person name="Kramer R."/>
            <person name="Lindquist E."/>
            <person name="Lucas S."/>
            <person name="Salamov A."/>
            <person name="McFadden G.I."/>
            <person name="Lane C.E."/>
            <person name="Keeling P.J."/>
            <person name="Gray M.W."/>
            <person name="Grigoriev I.V."/>
            <person name="Archibald J.M."/>
        </authorList>
    </citation>
    <scope>NUCLEOTIDE SEQUENCE</scope>
    <source>
        <strain evidence="6">CCMP2712</strain>
    </source>
</reference>
<gene>
    <name evidence="4" type="ORF">GUITHDRAFT_132908</name>
</gene>